<feature type="compositionally biased region" description="Pro residues" evidence="1">
    <location>
        <begin position="316"/>
        <end position="325"/>
    </location>
</feature>
<feature type="compositionally biased region" description="Acidic residues" evidence="1">
    <location>
        <begin position="113"/>
        <end position="128"/>
    </location>
</feature>
<feature type="compositionally biased region" description="Polar residues" evidence="1">
    <location>
        <begin position="343"/>
        <end position="359"/>
    </location>
</feature>
<sequence>MNPCAPTFVPTGTSEDELSEDEEVSRSSSMEARHSDQDLDSPESRFYDYMFPALSPPRAQQVDPRNIRSPRLVRRKKSKNPGSKKGNLQQATPPSDQRPNLNNQGSSNKNEGDGDGDGEDEEDGDEVVVEYLKPTVYTPSKSPETLKPTVYTPLASSHNTSGRPGILKGTRPADARARTRSPHYSWRPPTPHPDSRPRGSRGRRAPTPVVQTMPPTGYPFPVAYPPPFYNYYDLRSTYQVMQPHMHYAQHMVPPMMSFSPVPWHMPPAPWSVPEAPPQDFEGPLDFECYYEDSALAAFDTDGKLVYYAGSPIPPSYVYPDPPPRSQPQQRVQYHMPPQAGHGSFSSSQTSDPQGTSQGHSMKGRQPNKSSSFSCVVTAKGPTTSAPLKTQVEMIKDQDRTATSDRQLLGLACGKDVPKEVIEKDLRAAAEATKKTGFIPTRQAQSAQDSPGVAKSAKINLKRDAVLQEEKKTTDKNQTLTDPPRNAPTGPSSLRQLHQSFSATVKKTLQLAGSDSGAWSQSKRWTSFATKERQAFQKVMSNLRYMSADQSPFVPQTPAELTAFKAALAESKTKRLGQEVQQRLAKTNAKIADNDGETKVEPVMELLGGRKFEDYLSPFFAASNCFNDGQLHAPFGAEWPSLAELKEEGDKRSAQQGRCLPLPRMNVVAFRYSDQMSEACNADGSAQWNRKLVHVGSRYLCPVTPEDSSMIPAAELESDETPFILKSLLEDINTVGGDIDKATGEAEEKEEKQEGKKDTEKISEQKKPSK</sequence>
<dbReference type="OrthoDB" id="1703270at2759"/>
<feature type="compositionally biased region" description="Basic and acidic residues" evidence="1">
    <location>
        <begin position="737"/>
        <end position="769"/>
    </location>
</feature>
<evidence type="ECO:0000256" key="1">
    <source>
        <dbReference type="SAM" id="MobiDB-lite"/>
    </source>
</evidence>
<organism evidence="2 3">
    <name type="scientific">Fusarium heterosporum</name>
    <dbReference type="NCBI Taxonomy" id="42747"/>
    <lineage>
        <taxon>Eukaryota</taxon>
        <taxon>Fungi</taxon>
        <taxon>Dikarya</taxon>
        <taxon>Ascomycota</taxon>
        <taxon>Pezizomycotina</taxon>
        <taxon>Sordariomycetes</taxon>
        <taxon>Hypocreomycetidae</taxon>
        <taxon>Hypocreales</taxon>
        <taxon>Nectriaceae</taxon>
        <taxon>Fusarium</taxon>
        <taxon>Fusarium heterosporum species complex</taxon>
    </lineage>
</organism>
<feature type="compositionally biased region" description="Polar residues" evidence="1">
    <location>
        <begin position="366"/>
        <end position="381"/>
    </location>
</feature>
<name>A0A8H5WUX2_FUSHE</name>
<dbReference type="EMBL" id="JAAGWQ010000071">
    <property type="protein sequence ID" value="KAF5670999.1"/>
    <property type="molecule type" value="Genomic_DNA"/>
</dbReference>
<gene>
    <name evidence="2" type="ORF">FHETE_4255</name>
</gene>
<evidence type="ECO:0000313" key="2">
    <source>
        <dbReference type="EMBL" id="KAF5670999.1"/>
    </source>
</evidence>
<feature type="compositionally biased region" description="Basic and acidic residues" evidence="1">
    <location>
        <begin position="31"/>
        <end position="46"/>
    </location>
</feature>
<evidence type="ECO:0000313" key="3">
    <source>
        <dbReference type="Proteomes" id="UP000567885"/>
    </source>
</evidence>
<dbReference type="Proteomes" id="UP000567885">
    <property type="component" value="Unassembled WGS sequence"/>
</dbReference>
<comment type="caution">
    <text evidence="2">The sequence shown here is derived from an EMBL/GenBank/DDBJ whole genome shotgun (WGS) entry which is preliminary data.</text>
</comment>
<keyword evidence="3" id="KW-1185">Reference proteome</keyword>
<feature type="compositionally biased region" description="Polar residues" evidence="1">
    <location>
        <begin position="88"/>
        <end position="109"/>
    </location>
</feature>
<feature type="region of interest" description="Disordered" evidence="1">
    <location>
        <begin position="735"/>
        <end position="769"/>
    </location>
</feature>
<feature type="region of interest" description="Disordered" evidence="1">
    <location>
        <begin position="1"/>
        <end position="212"/>
    </location>
</feature>
<accession>A0A8H5WUX2</accession>
<feature type="region of interest" description="Disordered" evidence="1">
    <location>
        <begin position="316"/>
        <end position="381"/>
    </location>
</feature>
<feature type="region of interest" description="Disordered" evidence="1">
    <location>
        <begin position="440"/>
        <end position="493"/>
    </location>
</feature>
<dbReference type="AlphaFoldDB" id="A0A8H5WUX2"/>
<feature type="compositionally biased region" description="Acidic residues" evidence="1">
    <location>
        <begin position="14"/>
        <end position="23"/>
    </location>
</feature>
<protein>
    <submittedName>
        <fullName evidence="2">40s ribosomal s8</fullName>
    </submittedName>
</protein>
<feature type="compositionally biased region" description="Basic and acidic residues" evidence="1">
    <location>
        <begin position="460"/>
        <end position="474"/>
    </location>
</feature>
<proteinExistence type="predicted"/>
<reference evidence="2 3" key="1">
    <citation type="submission" date="2020-05" db="EMBL/GenBank/DDBJ databases">
        <title>Identification and distribution of gene clusters putatively required for synthesis of sphingolipid metabolism inhibitors in phylogenetically diverse species of the filamentous fungus Fusarium.</title>
        <authorList>
            <person name="Kim H.-S."/>
            <person name="Busman M."/>
            <person name="Brown D.W."/>
            <person name="Divon H."/>
            <person name="Uhlig S."/>
            <person name="Proctor R.H."/>
        </authorList>
    </citation>
    <scope>NUCLEOTIDE SEQUENCE [LARGE SCALE GENOMIC DNA]</scope>
    <source>
        <strain evidence="2 3">NRRL 20693</strain>
    </source>
</reference>